<evidence type="ECO:0000256" key="4">
    <source>
        <dbReference type="ARBA" id="ARBA00022840"/>
    </source>
</evidence>
<organism evidence="6 7">
    <name type="scientific">Roseococcus suduntuyensis</name>
    <dbReference type="NCBI Taxonomy" id="455361"/>
    <lineage>
        <taxon>Bacteria</taxon>
        <taxon>Pseudomonadati</taxon>
        <taxon>Pseudomonadota</taxon>
        <taxon>Alphaproteobacteria</taxon>
        <taxon>Acetobacterales</taxon>
        <taxon>Roseomonadaceae</taxon>
        <taxon>Roseococcus</taxon>
    </lineage>
</organism>
<keyword evidence="2" id="KW-0813">Transport</keyword>
<protein>
    <submittedName>
        <fullName evidence="6">Capsular polysaccharide transport system ATP-binding protein</fullName>
    </submittedName>
</protein>
<dbReference type="InterPro" id="IPR015860">
    <property type="entry name" value="ABC_transpr_TagH-like"/>
</dbReference>
<dbReference type="GO" id="GO:0005524">
    <property type="term" value="F:ATP binding"/>
    <property type="evidence" value="ECO:0007669"/>
    <property type="project" value="UniProtKB-KW"/>
</dbReference>
<dbReference type="InterPro" id="IPR017871">
    <property type="entry name" value="ABC_transporter-like_CS"/>
</dbReference>
<comment type="caution">
    <text evidence="6">The sequence shown here is derived from an EMBL/GenBank/DDBJ whole genome shotgun (WGS) entry which is preliminary data.</text>
</comment>
<dbReference type="GO" id="GO:0016020">
    <property type="term" value="C:membrane"/>
    <property type="evidence" value="ECO:0007669"/>
    <property type="project" value="InterPro"/>
</dbReference>
<gene>
    <name evidence="6" type="ORF">GGQ83_000275</name>
</gene>
<dbReference type="Proteomes" id="UP000553193">
    <property type="component" value="Unassembled WGS sequence"/>
</dbReference>
<reference evidence="6 7" key="1">
    <citation type="submission" date="2020-08" db="EMBL/GenBank/DDBJ databases">
        <title>Genomic Encyclopedia of Type Strains, Phase IV (KMG-IV): sequencing the most valuable type-strain genomes for metagenomic binning, comparative biology and taxonomic classification.</title>
        <authorList>
            <person name="Goeker M."/>
        </authorList>
    </citation>
    <scope>NUCLEOTIDE SEQUENCE [LARGE SCALE GENOMIC DNA]</scope>
    <source>
        <strain evidence="6 7">DSM 19979</strain>
    </source>
</reference>
<dbReference type="GO" id="GO:0016887">
    <property type="term" value="F:ATP hydrolysis activity"/>
    <property type="evidence" value="ECO:0007669"/>
    <property type="project" value="InterPro"/>
</dbReference>
<keyword evidence="7" id="KW-1185">Reference proteome</keyword>
<evidence type="ECO:0000256" key="1">
    <source>
        <dbReference type="ARBA" id="ARBA00005417"/>
    </source>
</evidence>
<dbReference type="GO" id="GO:0140359">
    <property type="term" value="F:ABC-type transporter activity"/>
    <property type="evidence" value="ECO:0007669"/>
    <property type="project" value="InterPro"/>
</dbReference>
<keyword evidence="4 6" id="KW-0067">ATP-binding</keyword>
<evidence type="ECO:0000256" key="2">
    <source>
        <dbReference type="ARBA" id="ARBA00022448"/>
    </source>
</evidence>
<comment type="similarity">
    <text evidence="1">Belongs to the ABC transporter superfamily.</text>
</comment>
<dbReference type="SMART" id="SM00382">
    <property type="entry name" value="AAA"/>
    <property type="match status" value="1"/>
</dbReference>
<proteinExistence type="inferred from homology"/>
<dbReference type="SUPFAM" id="SSF52540">
    <property type="entry name" value="P-loop containing nucleoside triphosphate hydrolases"/>
    <property type="match status" value="1"/>
</dbReference>
<evidence type="ECO:0000313" key="7">
    <source>
        <dbReference type="Proteomes" id="UP000553193"/>
    </source>
</evidence>
<dbReference type="PANTHER" id="PTHR46743:SF2">
    <property type="entry name" value="TEICHOIC ACIDS EXPORT ATP-BINDING PROTEIN TAGH"/>
    <property type="match status" value="1"/>
</dbReference>
<evidence type="ECO:0000259" key="5">
    <source>
        <dbReference type="PROSITE" id="PS50893"/>
    </source>
</evidence>
<dbReference type="PANTHER" id="PTHR46743">
    <property type="entry name" value="TEICHOIC ACIDS EXPORT ATP-BINDING PROTEIN TAGH"/>
    <property type="match status" value="1"/>
</dbReference>
<dbReference type="Pfam" id="PF00005">
    <property type="entry name" value="ABC_tran"/>
    <property type="match status" value="1"/>
</dbReference>
<dbReference type="InterPro" id="IPR003439">
    <property type="entry name" value="ABC_transporter-like_ATP-bd"/>
</dbReference>
<accession>A0A840A5R0</accession>
<dbReference type="InterPro" id="IPR027417">
    <property type="entry name" value="P-loop_NTPase"/>
</dbReference>
<feature type="domain" description="ABC transporter" evidence="5">
    <location>
        <begin position="1"/>
        <end position="214"/>
    </location>
</feature>
<evidence type="ECO:0000313" key="6">
    <source>
        <dbReference type="EMBL" id="MBB3896849.1"/>
    </source>
</evidence>
<dbReference type="AlphaFoldDB" id="A0A840A5R0"/>
<dbReference type="InterPro" id="IPR003593">
    <property type="entry name" value="AAA+_ATPase"/>
</dbReference>
<dbReference type="PROSITE" id="PS00211">
    <property type="entry name" value="ABC_TRANSPORTER_1"/>
    <property type="match status" value="1"/>
</dbReference>
<keyword evidence="3" id="KW-0547">Nucleotide-binding</keyword>
<dbReference type="EMBL" id="JACIDJ010000001">
    <property type="protein sequence ID" value="MBB3896849.1"/>
    <property type="molecule type" value="Genomic_DNA"/>
</dbReference>
<dbReference type="CDD" id="cd03220">
    <property type="entry name" value="ABC_KpsT_Wzt"/>
    <property type="match status" value="1"/>
</dbReference>
<dbReference type="Gene3D" id="3.40.50.300">
    <property type="entry name" value="P-loop containing nucleotide triphosphate hydrolases"/>
    <property type="match status" value="1"/>
</dbReference>
<sequence>MRLTSVRKTFVDDGLVREVLRGVNATFQVGDTVGILGRNGAGKSTLMRILAGVEKPSSGLIERHMSVSWPLGYSGGVHPALTGADNARFIARIYGRPTEWTVDFVRDFAELDEEIHAPVRTYSSGMKSRLSFALSLAVDFDCYLLDEITSAGDARFNAKCQQALLSRRRRSALILVSHNADTVRTFCRYAAVLNGGRLYFHENMDEAFRVYEQL</sequence>
<evidence type="ECO:0000256" key="3">
    <source>
        <dbReference type="ARBA" id="ARBA00022741"/>
    </source>
</evidence>
<name>A0A840A5R0_9PROT</name>
<dbReference type="PROSITE" id="PS50893">
    <property type="entry name" value="ABC_TRANSPORTER_2"/>
    <property type="match status" value="1"/>
</dbReference>
<dbReference type="InterPro" id="IPR050683">
    <property type="entry name" value="Bact_Polysacc_Export_ATP-bd"/>
</dbReference>